<sequence length="927" mass="98674">MIVIPLPVKDGLPQPRGPGARSEAGVLTVDAIRAASVSSLSGDEDGATEKEKAGPSRRSGAFSRSASMFQQHTTVASSSSSASSSRGSSPSDVASSSRSTPTHKTGSTATSCTPSLRVDDVPSKPTTPRKAKRETADVVVEVSPATSENGKATLRKTEKGKKQDPRAIQYDVPTDTFVPPFGRKTTNAERDLARVWEAVAGARRIAVICGAGISVSSPANIPDFRSTAGLFKTLKEKHPNAGLSSGKDLFDARLFNTPSTQSLFYSMISELKTMTDAAKPTTFHHLLKRLDLEGRLQRVYTQNIDGLEERAGLTFGLGETGDSTATVRALGKRKRDERLGKGPPPNARAPGAFSRSKSDSALLFAERLRSSTPDADQMPMFPRTIPLHGSLSTLTCAVCSHKIYLSLASGDGEHSFRIPQRELSPDAPDQAVAALETLARGQPVECVKCEEYEEVRQTAGLRSRGVGIMRVDVVLYGGQNDGGEQVGQCVQRDILGLRDPNETAVPESALERAARERKERKEKQKTDAASERASEEKTVDELLASSSRAPLEPICEANSMEEALGAAFDEGIASATPTISVSKAPTEQPSAPSSTGSKSKQRAPRLKPLPPDLLIVAGTSLKVPGTKRIVREFAKACQARDKRYYSGDSEEEASESEEELSGKRTTRARAKKDDSAEPREGKADDDDNDGDDDDDVNAPIRTVLLNYDFPVPGSQWDGVFDVWVQGDVQQAALGLWEATKYPKEASSTGFGMGPAEDEEEDHNDAPNCQELSWANHCAVLEEERKAAKKRSRASPSASTRDGTATPTKSGKAAASSAKPVPKGEAKVKSANDPDKKTKSSVHGAVTKKAAASIKKSPAPQSKAKAPKATSTNAKTTSANPKKAVAAPKSKSVWSPKKGAKTPLTSYMKGTKASTMATVAAAPKKKVK</sequence>
<feature type="region of interest" description="Disordered" evidence="6">
    <location>
        <begin position="512"/>
        <end position="545"/>
    </location>
</feature>
<evidence type="ECO:0000313" key="8">
    <source>
        <dbReference type="EMBL" id="PWN91951.1"/>
    </source>
</evidence>
<dbReference type="InterPro" id="IPR050134">
    <property type="entry name" value="NAD-dep_sirtuin_deacylases"/>
</dbReference>
<dbReference type="InterPro" id="IPR026590">
    <property type="entry name" value="Ssirtuin_cat_dom"/>
</dbReference>
<evidence type="ECO:0000256" key="2">
    <source>
        <dbReference type="ARBA" id="ARBA00006924"/>
    </source>
</evidence>
<feature type="region of interest" description="Disordered" evidence="6">
    <location>
        <begin position="745"/>
        <end position="770"/>
    </location>
</feature>
<dbReference type="GO" id="GO:0070403">
    <property type="term" value="F:NAD+ binding"/>
    <property type="evidence" value="ECO:0007669"/>
    <property type="project" value="InterPro"/>
</dbReference>
<dbReference type="AlphaFoldDB" id="A0A316YRT4"/>
<feature type="compositionally biased region" description="Polar residues" evidence="6">
    <location>
        <begin position="100"/>
        <end position="114"/>
    </location>
</feature>
<keyword evidence="9" id="KW-1185">Reference proteome</keyword>
<feature type="domain" description="Deacetylase sirtuin-type" evidence="7">
    <location>
        <begin position="185"/>
        <end position="717"/>
    </location>
</feature>
<evidence type="ECO:0000256" key="5">
    <source>
        <dbReference type="PROSITE-ProRule" id="PRU00236"/>
    </source>
</evidence>
<dbReference type="GO" id="GO:0017136">
    <property type="term" value="F:histone deacetylase activity, NAD-dependent"/>
    <property type="evidence" value="ECO:0007669"/>
    <property type="project" value="TreeGrafter"/>
</dbReference>
<feature type="region of interest" description="Disordered" evidence="6">
    <location>
        <begin position="641"/>
        <end position="697"/>
    </location>
</feature>
<protein>
    <submittedName>
        <fullName evidence="8">DHS-like NAD/FAD-binding domain-containing protein</fullName>
    </submittedName>
</protein>
<comment type="caution">
    <text evidence="5">Lacks conserved residue(s) required for the propagation of feature annotation.</text>
</comment>
<dbReference type="OrthoDB" id="2919105at2759"/>
<dbReference type="GO" id="GO:0031508">
    <property type="term" value="P:pericentric heterochromatin formation"/>
    <property type="evidence" value="ECO:0007669"/>
    <property type="project" value="TreeGrafter"/>
</dbReference>
<feature type="compositionally biased region" description="Polar residues" evidence="6">
    <location>
        <begin position="579"/>
        <end position="598"/>
    </location>
</feature>
<dbReference type="EMBL" id="KZ819635">
    <property type="protein sequence ID" value="PWN91951.1"/>
    <property type="molecule type" value="Genomic_DNA"/>
</dbReference>
<feature type="region of interest" description="Disordered" evidence="6">
    <location>
        <begin position="782"/>
        <end position="905"/>
    </location>
</feature>
<feature type="compositionally biased region" description="Basic and acidic residues" evidence="6">
    <location>
        <begin position="512"/>
        <end position="540"/>
    </location>
</feature>
<dbReference type="GO" id="GO:0005739">
    <property type="term" value="C:mitochondrion"/>
    <property type="evidence" value="ECO:0007669"/>
    <property type="project" value="UniProtKB-SubCell"/>
</dbReference>
<dbReference type="PROSITE" id="PS50305">
    <property type="entry name" value="SIRTUIN"/>
    <property type="match status" value="1"/>
</dbReference>
<feature type="region of interest" description="Disordered" evidence="6">
    <location>
        <begin position="579"/>
        <end position="611"/>
    </location>
</feature>
<gene>
    <name evidence="8" type="ORF">FA10DRAFT_265769</name>
</gene>
<feature type="compositionally biased region" description="Acidic residues" evidence="6">
    <location>
        <begin position="683"/>
        <end position="696"/>
    </location>
</feature>
<evidence type="ECO:0000259" key="7">
    <source>
        <dbReference type="PROSITE" id="PS50305"/>
    </source>
</evidence>
<dbReference type="Proteomes" id="UP000245768">
    <property type="component" value="Unassembled WGS sequence"/>
</dbReference>
<feature type="compositionally biased region" description="Low complexity" evidence="6">
    <location>
        <begin position="793"/>
        <end position="820"/>
    </location>
</feature>
<dbReference type="Pfam" id="PF02146">
    <property type="entry name" value="SIR2"/>
    <property type="match status" value="1"/>
</dbReference>
<dbReference type="GeneID" id="37043120"/>
<keyword evidence="4" id="KW-0520">NAD</keyword>
<evidence type="ECO:0000313" key="9">
    <source>
        <dbReference type="Proteomes" id="UP000245768"/>
    </source>
</evidence>
<dbReference type="Gene3D" id="3.40.50.1220">
    <property type="entry name" value="TPP-binding domain"/>
    <property type="match status" value="2"/>
</dbReference>
<evidence type="ECO:0000256" key="6">
    <source>
        <dbReference type="SAM" id="MobiDB-lite"/>
    </source>
</evidence>
<name>A0A316YRT4_9BASI</name>
<dbReference type="GO" id="GO:0006282">
    <property type="term" value="P:regulation of DNA repair"/>
    <property type="evidence" value="ECO:0007669"/>
    <property type="project" value="TreeGrafter"/>
</dbReference>
<dbReference type="InterPro" id="IPR003000">
    <property type="entry name" value="Sirtuin"/>
</dbReference>
<feature type="compositionally biased region" description="Basic and acidic residues" evidence="6">
    <location>
        <begin position="671"/>
        <end position="682"/>
    </location>
</feature>
<dbReference type="GO" id="GO:0031934">
    <property type="term" value="C:mating-type region heterochromatin"/>
    <property type="evidence" value="ECO:0007669"/>
    <property type="project" value="TreeGrafter"/>
</dbReference>
<dbReference type="InterPro" id="IPR026591">
    <property type="entry name" value="Sirtuin_cat_small_dom_sf"/>
</dbReference>
<dbReference type="GO" id="GO:0005634">
    <property type="term" value="C:nucleus"/>
    <property type="evidence" value="ECO:0007669"/>
    <property type="project" value="TreeGrafter"/>
</dbReference>
<organism evidence="8 9">
    <name type="scientific">Acaromyces ingoldii</name>
    <dbReference type="NCBI Taxonomy" id="215250"/>
    <lineage>
        <taxon>Eukaryota</taxon>
        <taxon>Fungi</taxon>
        <taxon>Dikarya</taxon>
        <taxon>Basidiomycota</taxon>
        <taxon>Ustilaginomycotina</taxon>
        <taxon>Exobasidiomycetes</taxon>
        <taxon>Exobasidiales</taxon>
        <taxon>Cryptobasidiaceae</taxon>
        <taxon>Acaromyces</taxon>
    </lineage>
</organism>
<feature type="region of interest" description="Disordered" evidence="6">
    <location>
        <begin position="329"/>
        <end position="358"/>
    </location>
</feature>
<feature type="compositionally biased region" description="Basic and acidic residues" evidence="6">
    <location>
        <begin position="155"/>
        <end position="165"/>
    </location>
</feature>
<dbReference type="Gene3D" id="3.30.1600.10">
    <property type="entry name" value="SIR2/SIRT2 'Small Domain"/>
    <property type="match status" value="1"/>
</dbReference>
<dbReference type="SUPFAM" id="SSF52467">
    <property type="entry name" value="DHS-like NAD/FAD-binding domain"/>
    <property type="match status" value="1"/>
</dbReference>
<feature type="compositionally biased region" description="Low complexity" evidence="6">
    <location>
        <begin position="76"/>
        <end position="99"/>
    </location>
</feature>
<dbReference type="RefSeq" id="XP_025379149.1">
    <property type="nucleotide sequence ID" value="XM_025521204.1"/>
</dbReference>
<feature type="compositionally biased region" description="Basic and acidic residues" evidence="6">
    <location>
        <begin position="821"/>
        <end position="837"/>
    </location>
</feature>
<evidence type="ECO:0000256" key="4">
    <source>
        <dbReference type="ARBA" id="ARBA00023027"/>
    </source>
</evidence>
<feature type="compositionally biased region" description="Low complexity" evidence="6">
    <location>
        <begin position="844"/>
        <end position="894"/>
    </location>
</feature>
<evidence type="ECO:0000256" key="1">
    <source>
        <dbReference type="ARBA" id="ARBA00004173"/>
    </source>
</evidence>
<comment type="similarity">
    <text evidence="2">Belongs to the sirtuin family. Class I subfamily.</text>
</comment>
<keyword evidence="3" id="KW-0808">Transferase</keyword>
<dbReference type="GO" id="GO:0000122">
    <property type="term" value="P:negative regulation of transcription by RNA polymerase II"/>
    <property type="evidence" value="ECO:0007669"/>
    <property type="project" value="TreeGrafter"/>
</dbReference>
<dbReference type="STRING" id="215250.A0A316YRT4"/>
<dbReference type="InterPro" id="IPR029035">
    <property type="entry name" value="DHS-like_NAD/FAD-binding_dom"/>
</dbReference>
<proteinExistence type="inferred from homology"/>
<feature type="compositionally biased region" description="Low complexity" evidence="6">
    <location>
        <begin position="56"/>
        <end position="67"/>
    </location>
</feature>
<dbReference type="InParanoid" id="A0A316YRT4"/>
<feature type="compositionally biased region" description="Acidic residues" evidence="6">
    <location>
        <begin position="648"/>
        <end position="659"/>
    </location>
</feature>
<comment type="subcellular location">
    <subcellularLocation>
        <location evidence="1">Mitochondrion</location>
    </subcellularLocation>
</comment>
<dbReference type="GO" id="GO:1990414">
    <property type="term" value="P:replication-born double-strand break repair via sister chromatid exchange"/>
    <property type="evidence" value="ECO:0007669"/>
    <property type="project" value="TreeGrafter"/>
</dbReference>
<accession>A0A316YRT4</accession>
<feature type="region of interest" description="Disordered" evidence="6">
    <location>
        <begin position="1"/>
        <end position="165"/>
    </location>
</feature>
<dbReference type="PANTHER" id="PTHR11085">
    <property type="entry name" value="NAD-DEPENDENT PROTEIN DEACYLASE SIRTUIN-5, MITOCHONDRIAL-RELATED"/>
    <property type="match status" value="1"/>
</dbReference>
<reference evidence="8 9" key="1">
    <citation type="journal article" date="2018" name="Mol. Biol. Evol.">
        <title>Broad Genomic Sampling Reveals a Smut Pathogenic Ancestry of the Fungal Clade Ustilaginomycotina.</title>
        <authorList>
            <person name="Kijpornyongpan T."/>
            <person name="Mondo S.J."/>
            <person name="Barry K."/>
            <person name="Sandor L."/>
            <person name="Lee J."/>
            <person name="Lipzen A."/>
            <person name="Pangilinan J."/>
            <person name="LaButti K."/>
            <person name="Hainaut M."/>
            <person name="Henrissat B."/>
            <person name="Grigoriev I.V."/>
            <person name="Spatafora J.W."/>
            <person name="Aime M.C."/>
        </authorList>
    </citation>
    <scope>NUCLEOTIDE SEQUENCE [LARGE SCALE GENOMIC DNA]</scope>
    <source>
        <strain evidence="8 9">MCA 4198</strain>
    </source>
</reference>
<evidence type="ECO:0000256" key="3">
    <source>
        <dbReference type="ARBA" id="ARBA00022679"/>
    </source>
</evidence>
<dbReference type="PANTHER" id="PTHR11085:SF15">
    <property type="entry name" value="NAD-DEPENDENT HISTONE DEACETYLASE HST4"/>
    <property type="match status" value="1"/>
</dbReference>